<name>A0AAD9P8R4_RIDPI</name>
<organism evidence="1 2">
    <name type="scientific">Ridgeia piscesae</name>
    <name type="common">Tubeworm</name>
    <dbReference type="NCBI Taxonomy" id="27915"/>
    <lineage>
        <taxon>Eukaryota</taxon>
        <taxon>Metazoa</taxon>
        <taxon>Spiralia</taxon>
        <taxon>Lophotrochozoa</taxon>
        <taxon>Annelida</taxon>
        <taxon>Polychaeta</taxon>
        <taxon>Sedentaria</taxon>
        <taxon>Canalipalpata</taxon>
        <taxon>Sabellida</taxon>
        <taxon>Siboglinidae</taxon>
        <taxon>Ridgeia</taxon>
    </lineage>
</organism>
<keyword evidence="2" id="KW-1185">Reference proteome</keyword>
<sequence length="103" mass="11854">MTNDLTYETETQVPCFLLRHHFKRVVQCTLRGALTSQPFTNDLHGLSLTVCCWMTGSVYQPRWQIRNHTNDCQQDSCTTTLKTAFTLSPLRISYVWPLSQTIG</sequence>
<proteinExistence type="predicted"/>
<dbReference type="Proteomes" id="UP001209878">
    <property type="component" value="Unassembled WGS sequence"/>
</dbReference>
<evidence type="ECO:0000313" key="1">
    <source>
        <dbReference type="EMBL" id="KAK2190067.1"/>
    </source>
</evidence>
<dbReference type="EMBL" id="JAODUO010000089">
    <property type="protein sequence ID" value="KAK2190067.1"/>
    <property type="molecule type" value="Genomic_DNA"/>
</dbReference>
<gene>
    <name evidence="1" type="ORF">NP493_90g02011</name>
</gene>
<reference evidence="1" key="1">
    <citation type="journal article" date="2023" name="Mol. Biol. Evol.">
        <title>Third-Generation Sequencing Reveals the Adaptive Role of the Epigenome in Three Deep-Sea Polychaetes.</title>
        <authorList>
            <person name="Perez M."/>
            <person name="Aroh O."/>
            <person name="Sun Y."/>
            <person name="Lan Y."/>
            <person name="Juniper S.K."/>
            <person name="Young C.R."/>
            <person name="Angers B."/>
            <person name="Qian P.Y."/>
        </authorList>
    </citation>
    <scope>NUCLEOTIDE SEQUENCE</scope>
    <source>
        <strain evidence="1">R07B-5</strain>
    </source>
</reference>
<comment type="caution">
    <text evidence="1">The sequence shown here is derived from an EMBL/GenBank/DDBJ whole genome shotgun (WGS) entry which is preliminary data.</text>
</comment>
<accession>A0AAD9P8R4</accession>
<protein>
    <submittedName>
        <fullName evidence="1">Uncharacterized protein</fullName>
    </submittedName>
</protein>
<dbReference type="AlphaFoldDB" id="A0AAD9P8R4"/>
<evidence type="ECO:0000313" key="2">
    <source>
        <dbReference type="Proteomes" id="UP001209878"/>
    </source>
</evidence>